<dbReference type="AlphaFoldDB" id="A0A8C2SNQ8"/>
<reference evidence="2" key="1">
    <citation type="submission" date="2015-11" db="EMBL/GenBank/DDBJ databases">
        <authorList>
            <consortium name="International Coturnix japonica Genome Analysis Consortium"/>
            <person name="Warren W."/>
            <person name="Burt D.W."/>
            <person name="Antin P.B."/>
            <person name="Lanford R."/>
            <person name="Gros J."/>
            <person name="Wilson R.K."/>
        </authorList>
    </citation>
    <scope>NUCLEOTIDE SEQUENCE [LARGE SCALE GENOMIC DNA]</scope>
</reference>
<dbReference type="Proteomes" id="UP000694412">
    <property type="component" value="Chromosome 4"/>
</dbReference>
<evidence type="ECO:0000256" key="1">
    <source>
        <dbReference type="SAM" id="Phobius"/>
    </source>
</evidence>
<reference evidence="2" key="3">
    <citation type="submission" date="2025-09" db="UniProtKB">
        <authorList>
            <consortium name="Ensembl"/>
        </authorList>
    </citation>
    <scope>IDENTIFICATION</scope>
</reference>
<accession>A0A8C2SNQ8</accession>
<dbReference type="GeneTree" id="ENSGT00940000182167"/>
<dbReference type="Ensembl" id="ENSCJPT00005001659.1">
    <property type="protein sequence ID" value="ENSCJPP00005000941.1"/>
    <property type="gene ID" value="ENSCJPG00005001031.1"/>
</dbReference>
<keyword evidence="1" id="KW-0812">Transmembrane</keyword>
<evidence type="ECO:0000313" key="2">
    <source>
        <dbReference type="Ensembl" id="ENSCJPP00005000941.1"/>
    </source>
</evidence>
<feature type="transmembrane region" description="Helical" evidence="1">
    <location>
        <begin position="21"/>
        <end position="39"/>
    </location>
</feature>
<keyword evidence="1" id="KW-1133">Transmembrane helix</keyword>
<evidence type="ECO:0000313" key="3">
    <source>
        <dbReference type="Proteomes" id="UP000694412"/>
    </source>
</evidence>
<organism evidence="2 3">
    <name type="scientific">Coturnix japonica</name>
    <name type="common">Japanese quail</name>
    <name type="synonym">Coturnix coturnix japonica</name>
    <dbReference type="NCBI Taxonomy" id="93934"/>
    <lineage>
        <taxon>Eukaryota</taxon>
        <taxon>Metazoa</taxon>
        <taxon>Chordata</taxon>
        <taxon>Craniata</taxon>
        <taxon>Vertebrata</taxon>
        <taxon>Euteleostomi</taxon>
        <taxon>Archelosauria</taxon>
        <taxon>Archosauria</taxon>
        <taxon>Dinosauria</taxon>
        <taxon>Saurischia</taxon>
        <taxon>Theropoda</taxon>
        <taxon>Coelurosauria</taxon>
        <taxon>Aves</taxon>
        <taxon>Neognathae</taxon>
        <taxon>Galloanserae</taxon>
        <taxon>Galliformes</taxon>
        <taxon>Phasianidae</taxon>
        <taxon>Perdicinae</taxon>
        <taxon>Coturnix</taxon>
    </lineage>
</organism>
<sequence>MHILNITCFSLKERLFLVRTLWLYLIIIKFFCFCFSLLVELAKGFNLFFFFTNSFLSVLPAYNRQHNITIVICFSLHLTSTARS</sequence>
<keyword evidence="3" id="KW-1185">Reference proteome</keyword>
<protein>
    <submittedName>
        <fullName evidence="2">Uncharacterized protein</fullName>
    </submittedName>
</protein>
<proteinExistence type="predicted"/>
<reference evidence="2" key="2">
    <citation type="submission" date="2025-08" db="UniProtKB">
        <authorList>
            <consortium name="Ensembl"/>
        </authorList>
    </citation>
    <scope>IDENTIFICATION</scope>
</reference>
<keyword evidence="1" id="KW-0472">Membrane</keyword>
<name>A0A8C2SNQ8_COTJA</name>